<protein>
    <submittedName>
        <fullName evidence="1">Uncharacterized protein</fullName>
    </submittedName>
</protein>
<proteinExistence type="predicted"/>
<name>A0A158IDZ2_9BURK</name>
<reference evidence="1" key="1">
    <citation type="submission" date="2016-01" db="EMBL/GenBank/DDBJ databases">
        <authorList>
            <person name="Peeters C."/>
        </authorList>
    </citation>
    <scope>NUCLEOTIDE SEQUENCE [LARGE SCALE GENOMIC DNA]</scope>
    <source>
        <strain evidence="1">LMG 22940</strain>
    </source>
</reference>
<keyword evidence="2" id="KW-1185">Reference proteome</keyword>
<dbReference type="Proteomes" id="UP000054770">
    <property type="component" value="Unassembled WGS sequence"/>
</dbReference>
<evidence type="ECO:0000313" key="2">
    <source>
        <dbReference type="Proteomes" id="UP000054770"/>
    </source>
</evidence>
<dbReference type="AlphaFoldDB" id="A0A158IDZ2"/>
<sequence>MPADKTIIKATIIGARAEEPAATVRSHVGRTYA</sequence>
<accession>A0A158IDZ2</accession>
<comment type="caution">
    <text evidence="1">The sequence shown here is derived from an EMBL/GenBank/DDBJ whole genome shotgun (WGS) entry which is preliminary data.</text>
</comment>
<gene>
    <name evidence="1" type="ORF">AWB68_02616</name>
</gene>
<evidence type="ECO:0000313" key="1">
    <source>
        <dbReference type="EMBL" id="SAL54351.1"/>
    </source>
</evidence>
<organism evidence="1 2">
    <name type="scientific">Caballeronia choica</name>
    <dbReference type="NCBI Taxonomy" id="326476"/>
    <lineage>
        <taxon>Bacteria</taxon>
        <taxon>Pseudomonadati</taxon>
        <taxon>Pseudomonadota</taxon>
        <taxon>Betaproteobacteria</taxon>
        <taxon>Burkholderiales</taxon>
        <taxon>Burkholderiaceae</taxon>
        <taxon>Caballeronia</taxon>
    </lineage>
</organism>
<dbReference type="EMBL" id="FCON02000023">
    <property type="protein sequence ID" value="SAL54351.1"/>
    <property type="molecule type" value="Genomic_DNA"/>
</dbReference>